<reference evidence="1" key="3">
    <citation type="submission" date="2019-03" db="UniProtKB">
        <authorList>
            <consortium name="EnsemblPlants"/>
        </authorList>
    </citation>
    <scope>IDENTIFICATION</scope>
</reference>
<keyword evidence="2" id="KW-1185">Reference proteome</keyword>
<reference evidence="2" key="2">
    <citation type="journal article" date="2017" name="Nat. Plants">
        <title>The Aegilops tauschii genome reveals multiple impacts of transposons.</title>
        <authorList>
            <person name="Zhao G."/>
            <person name="Zou C."/>
            <person name="Li K."/>
            <person name="Wang K."/>
            <person name="Li T."/>
            <person name="Gao L."/>
            <person name="Zhang X."/>
            <person name="Wang H."/>
            <person name="Yang Z."/>
            <person name="Liu X."/>
            <person name="Jiang W."/>
            <person name="Mao L."/>
            <person name="Kong X."/>
            <person name="Jiao Y."/>
            <person name="Jia J."/>
        </authorList>
    </citation>
    <scope>NUCLEOTIDE SEQUENCE [LARGE SCALE GENOMIC DNA]</scope>
    <source>
        <strain evidence="2">cv. AL8/78</strain>
    </source>
</reference>
<dbReference type="AlphaFoldDB" id="A0A452XFY4"/>
<accession>A0A452XFY4</accession>
<organism evidence="1 2">
    <name type="scientific">Aegilops tauschii subsp. strangulata</name>
    <name type="common">Goatgrass</name>
    <dbReference type="NCBI Taxonomy" id="200361"/>
    <lineage>
        <taxon>Eukaryota</taxon>
        <taxon>Viridiplantae</taxon>
        <taxon>Streptophyta</taxon>
        <taxon>Embryophyta</taxon>
        <taxon>Tracheophyta</taxon>
        <taxon>Spermatophyta</taxon>
        <taxon>Magnoliopsida</taxon>
        <taxon>Liliopsida</taxon>
        <taxon>Poales</taxon>
        <taxon>Poaceae</taxon>
        <taxon>BOP clade</taxon>
        <taxon>Pooideae</taxon>
        <taxon>Triticodae</taxon>
        <taxon>Triticeae</taxon>
        <taxon>Triticinae</taxon>
        <taxon>Aegilops</taxon>
    </lineage>
</organism>
<evidence type="ECO:0000313" key="2">
    <source>
        <dbReference type="Proteomes" id="UP000015105"/>
    </source>
</evidence>
<name>A0A452XFY4_AEGTS</name>
<dbReference type="Gramene" id="AET0Gv20131600.6">
    <property type="protein sequence ID" value="AET0Gv20131600.6"/>
    <property type="gene ID" value="AET0Gv20131600"/>
</dbReference>
<dbReference type="Proteomes" id="UP000015105">
    <property type="component" value="Unassembled WGS sequence"/>
</dbReference>
<sequence length="100" mass="11454">MVALAERYRSGQLKRALCEAEAYAFKRCSSCISRSENLMVILYIGATTSGSSSDPLYRELWHACAGPLVLRQGERVYYFHMDIWNRYISSAWVFAFLDGQ</sequence>
<dbReference type="EnsemblPlants" id="AET0Gv20131600.6">
    <property type="protein sequence ID" value="AET0Gv20131600.6"/>
    <property type="gene ID" value="AET0Gv20131600"/>
</dbReference>
<proteinExistence type="predicted"/>
<protein>
    <submittedName>
        <fullName evidence="1">Uncharacterized protein</fullName>
    </submittedName>
</protein>
<evidence type="ECO:0000313" key="1">
    <source>
        <dbReference type="EnsemblPlants" id="AET0Gv20131600.6"/>
    </source>
</evidence>
<reference evidence="2" key="1">
    <citation type="journal article" date="2014" name="Science">
        <title>Ancient hybridizations among the ancestral genomes of bread wheat.</title>
        <authorList>
            <consortium name="International Wheat Genome Sequencing Consortium,"/>
            <person name="Marcussen T."/>
            <person name="Sandve S.R."/>
            <person name="Heier L."/>
            <person name="Spannagl M."/>
            <person name="Pfeifer M."/>
            <person name="Jakobsen K.S."/>
            <person name="Wulff B.B."/>
            <person name="Steuernagel B."/>
            <person name="Mayer K.F."/>
            <person name="Olsen O.A."/>
        </authorList>
    </citation>
    <scope>NUCLEOTIDE SEQUENCE [LARGE SCALE GENOMIC DNA]</scope>
    <source>
        <strain evidence="2">cv. AL8/78</strain>
    </source>
</reference>